<dbReference type="PANTHER" id="PTHR22726:SF1">
    <property type="entry name" value="METALLOENDOPEPTIDASE OMA1, MITOCHONDRIAL"/>
    <property type="match status" value="1"/>
</dbReference>
<proteinExistence type="inferred from homology"/>
<dbReference type="GO" id="GO:0016020">
    <property type="term" value="C:membrane"/>
    <property type="evidence" value="ECO:0007669"/>
    <property type="project" value="TreeGrafter"/>
</dbReference>
<dbReference type="CDD" id="cd07332">
    <property type="entry name" value="M48C_Oma1_like"/>
    <property type="match status" value="1"/>
</dbReference>
<comment type="cofactor">
    <cofactor evidence="6">
        <name>Zn(2+)</name>
        <dbReference type="ChEBI" id="CHEBI:29105"/>
    </cofactor>
    <text evidence="6">Binds 1 zinc ion per subunit.</text>
</comment>
<keyword evidence="3 6" id="KW-0378">Hydrolase</keyword>
<dbReference type="EMBL" id="FMWD01000010">
    <property type="protein sequence ID" value="SCZ65787.1"/>
    <property type="molecule type" value="Genomic_DNA"/>
</dbReference>
<feature type="domain" description="Peptidase M48" evidence="7">
    <location>
        <begin position="162"/>
        <end position="342"/>
    </location>
</feature>
<feature type="domain" description="DUF7092" evidence="8">
    <location>
        <begin position="4"/>
        <end position="80"/>
    </location>
</feature>
<keyword evidence="10" id="KW-1185">Reference proteome</keyword>
<accession>A0A1G5QVL9</accession>
<dbReference type="OrthoDB" id="9810445at2"/>
<dbReference type="Pfam" id="PF23368">
    <property type="entry name" value="DUF7092"/>
    <property type="match status" value="1"/>
</dbReference>
<dbReference type="Pfam" id="PF01435">
    <property type="entry name" value="Peptidase_M48"/>
    <property type="match status" value="1"/>
</dbReference>
<comment type="similarity">
    <text evidence="6">Belongs to the peptidase M48 family.</text>
</comment>
<keyword evidence="4 6" id="KW-0862">Zinc</keyword>
<protein>
    <submittedName>
        <fullName evidence="9">Peptidase family M48</fullName>
    </submittedName>
</protein>
<reference evidence="9 10" key="1">
    <citation type="submission" date="2016-10" db="EMBL/GenBank/DDBJ databases">
        <authorList>
            <person name="de Groot N.N."/>
        </authorList>
    </citation>
    <scope>NUCLEOTIDE SEQUENCE [LARGE SCALE GENOMIC DNA]</scope>
    <source>
        <strain evidence="9 10">HLD2</strain>
    </source>
</reference>
<dbReference type="PANTHER" id="PTHR22726">
    <property type="entry name" value="METALLOENDOPEPTIDASE OMA1"/>
    <property type="match status" value="1"/>
</dbReference>
<evidence type="ECO:0000256" key="3">
    <source>
        <dbReference type="ARBA" id="ARBA00022801"/>
    </source>
</evidence>
<dbReference type="Gene3D" id="3.30.2010.10">
    <property type="entry name" value="Metalloproteases ('zincins'), catalytic domain"/>
    <property type="match status" value="1"/>
</dbReference>
<name>A0A1G5QVL9_9GAMM</name>
<evidence type="ECO:0000313" key="9">
    <source>
        <dbReference type="EMBL" id="SCZ65787.1"/>
    </source>
</evidence>
<dbReference type="AlphaFoldDB" id="A0A1G5QVL9"/>
<dbReference type="STRING" id="415747.SAMN03097708_02879"/>
<evidence type="ECO:0000259" key="8">
    <source>
        <dbReference type="Pfam" id="PF23368"/>
    </source>
</evidence>
<keyword evidence="2" id="KW-0479">Metal-binding</keyword>
<evidence type="ECO:0000256" key="6">
    <source>
        <dbReference type="RuleBase" id="RU003983"/>
    </source>
</evidence>
<gene>
    <name evidence="9" type="ORF">SAMN03097708_02879</name>
</gene>
<dbReference type="InterPro" id="IPR055518">
    <property type="entry name" value="DUF7092"/>
</dbReference>
<evidence type="ECO:0000256" key="2">
    <source>
        <dbReference type="ARBA" id="ARBA00022723"/>
    </source>
</evidence>
<organism evidence="9 10">
    <name type="scientific">Thiohalomonas denitrificans</name>
    <dbReference type="NCBI Taxonomy" id="415747"/>
    <lineage>
        <taxon>Bacteria</taxon>
        <taxon>Pseudomonadati</taxon>
        <taxon>Pseudomonadota</taxon>
        <taxon>Gammaproteobacteria</taxon>
        <taxon>Thiohalomonadales</taxon>
        <taxon>Thiohalomonadaceae</taxon>
        <taxon>Thiohalomonas</taxon>
    </lineage>
</organism>
<dbReference type="GO" id="GO:0051603">
    <property type="term" value="P:proteolysis involved in protein catabolic process"/>
    <property type="evidence" value="ECO:0007669"/>
    <property type="project" value="TreeGrafter"/>
</dbReference>
<keyword evidence="5 6" id="KW-0482">Metalloprotease</keyword>
<evidence type="ECO:0000259" key="7">
    <source>
        <dbReference type="Pfam" id="PF01435"/>
    </source>
</evidence>
<keyword evidence="1 6" id="KW-0645">Protease</keyword>
<evidence type="ECO:0000256" key="4">
    <source>
        <dbReference type="ARBA" id="ARBA00022833"/>
    </source>
</evidence>
<evidence type="ECO:0000256" key="1">
    <source>
        <dbReference type="ARBA" id="ARBA00022670"/>
    </source>
</evidence>
<sequence>MTAVSGWYYPAGSSRREPAKLHGAGGAVSVRVAGEQREPLLPAARVQVSDRLGNTTRFLTFPSGAKFETDDNAAIDALLPNAAVAILHGLESHWRTIALSLVMVAAMVFGVVRYGIPVLAERVAFALPYSINQEIDRGVWAVLDEQFFRPSRLQTETRERLTARFQASASRLAPDTPVRIVFRDAGHSIGPNALALPSGTIVFTDQLVALAETDEELLGIFVHELGHVVGRHGLRRGLQVSALTLVAVSVLGDLSAVSSLVGSLPLVLTELGYSRTFEREADAYAIRSLEREDVSREHFAAILNRLEQQTCPETNSTCEAAEWQGYLSTHPLTDQRVARIRGGE</sequence>
<evidence type="ECO:0000313" key="10">
    <source>
        <dbReference type="Proteomes" id="UP000199648"/>
    </source>
</evidence>
<evidence type="ECO:0000256" key="5">
    <source>
        <dbReference type="ARBA" id="ARBA00023049"/>
    </source>
</evidence>
<dbReference type="GO" id="GO:0046872">
    <property type="term" value="F:metal ion binding"/>
    <property type="evidence" value="ECO:0007669"/>
    <property type="project" value="UniProtKB-KW"/>
</dbReference>
<dbReference type="InterPro" id="IPR051156">
    <property type="entry name" value="Mito/Outer_Membr_Metalloprot"/>
</dbReference>
<dbReference type="GO" id="GO:0004222">
    <property type="term" value="F:metalloendopeptidase activity"/>
    <property type="evidence" value="ECO:0007669"/>
    <property type="project" value="InterPro"/>
</dbReference>
<dbReference type="RefSeq" id="WP_092998548.1">
    <property type="nucleotide sequence ID" value="NZ_FMWD01000010.1"/>
</dbReference>
<dbReference type="InterPro" id="IPR001915">
    <property type="entry name" value="Peptidase_M48"/>
</dbReference>
<dbReference type="Proteomes" id="UP000199648">
    <property type="component" value="Unassembled WGS sequence"/>
</dbReference>